<evidence type="ECO:0000259" key="2">
    <source>
        <dbReference type="SMART" id="SM01054"/>
    </source>
</evidence>
<feature type="region of interest" description="Disordered" evidence="1">
    <location>
        <begin position="947"/>
        <end position="986"/>
    </location>
</feature>
<comment type="caution">
    <text evidence="3">The sequence shown here is derived from an EMBL/GenBank/DDBJ whole genome shotgun (WGS) entry which is preliminary data.</text>
</comment>
<dbReference type="InterPro" id="IPR012417">
    <property type="entry name" value="CaM-bd_dom_pln"/>
</dbReference>
<dbReference type="PANTHER" id="PTHR33923">
    <property type="entry name" value="CALMODULIN-BINDING PROTEIN-RELATED"/>
    <property type="match status" value="1"/>
</dbReference>
<dbReference type="EMBL" id="VOIH02000007">
    <property type="protein sequence ID" value="KAF3442484.1"/>
    <property type="molecule type" value="Genomic_DNA"/>
</dbReference>
<keyword evidence="4" id="KW-1185">Reference proteome</keyword>
<feature type="compositionally biased region" description="Polar residues" evidence="1">
    <location>
        <begin position="143"/>
        <end position="160"/>
    </location>
</feature>
<feature type="compositionally biased region" description="Polar residues" evidence="1">
    <location>
        <begin position="1087"/>
        <end position="1102"/>
    </location>
</feature>
<reference evidence="3" key="1">
    <citation type="submission" date="2020-03" db="EMBL/GenBank/DDBJ databases">
        <title>A high-quality chromosome-level genome assembly of a woody plant with both climbing and erect habits, Rhamnella rubrinervis.</title>
        <authorList>
            <person name="Lu Z."/>
            <person name="Yang Y."/>
            <person name="Zhu X."/>
            <person name="Sun Y."/>
        </authorList>
    </citation>
    <scope>NUCLEOTIDE SEQUENCE</scope>
    <source>
        <strain evidence="3">BYM</strain>
        <tissue evidence="3">Leaf</tissue>
    </source>
</reference>
<dbReference type="OrthoDB" id="1096728at2759"/>
<proteinExistence type="predicted"/>
<feature type="compositionally biased region" description="Polar residues" evidence="1">
    <location>
        <begin position="187"/>
        <end position="203"/>
    </location>
</feature>
<dbReference type="PANTHER" id="PTHR33923:SF3">
    <property type="entry name" value="CALMODULIN BINDING PROTEIN PICBP"/>
    <property type="match status" value="1"/>
</dbReference>
<feature type="domain" description="Calmodulin-binding" evidence="2">
    <location>
        <begin position="1132"/>
        <end position="1241"/>
    </location>
</feature>
<feature type="region of interest" description="Disordered" evidence="1">
    <location>
        <begin position="136"/>
        <end position="264"/>
    </location>
</feature>
<feature type="region of interest" description="Disordered" evidence="1">
    <location>
        <begin position="790"/>
        <end position="812"/>
    </location>
</feature>
<feature type="domain" description="Calmodulin-binding" evidence="2">
    <location>
        <begin position="642"/>
        <end position="756"/>
    </location>
</feature>
<dbReference type="SMART" id="SM01054">
    <property type="entry name" value="CaM_binding"/>
    <property type="match status" value="2"/>
</dbReference>
<feature type="compositionally biased region" description="Low complexity" evidence="1">
    <location>
        <begin position="215"/>
        <end position="236"/>
    </location>
</feature>
<dbReference type="Pfam" id="PF07839">
    <property type="entry name" value="CaM_binding"/>
    <property type="match status" value="2"/>
</dbReference>
<dbReference type="InterPro" id="IPR044681">
    <property type="entry name" value="PICBP-like"/>
</dbReference>
<feature type="region of interest" description="Disordered" evidence="1">
    <location>
        <begin position="1085"/>
        <end position="1122"/>
    </location>
</feature>
<accession>A0A8K0GYQ2</accession>
<feature type="compositionally biased region" description="Low complexity" evidence="1">
    <location>
        <begin position="74"/>
        <end position="93"/>
    </location>
</feature>
<sequence>MSSKKLEDGADSSSSLEFEQQPLTIGSTFFQKHGGRSRAPEMRKKVGSIKLSKSPTLRPPTRRAKCQSKHHVIDLSSDAASSSQSSPSSTCSDARTDHVQKPSRRIGRGSSFKLTKTLTRMSSAKFKKPLMRKFSGGREMNNMKVSTSTKPANSKSSILSRRQKKAERYQPSVMVSSDVKVSPSSSNKQFDQASKLTSESGCGNSDKARNISVYSKPNSSSSGQRSSRILTRTSSLKPLRISTKMASIKSKRSSMSKPFEVSQLPDSSIQRATCSSALKDSKFPESLKPQPGEGNSVSKVCPFTYCSLHGHRHATSPPLRRLVSIRRRSLKTQKSIKRKKQTTQMVCNGLDAVCETADGKEAISPMVEKVGEEFSLEINAGPETKPGGIGRYPHLCLNEKLDRPVSEAICLEGDTLSSNHDDGGIGSVCTELCNGESESRGKNLEVYNFATCKPPDELRRPSPDKFVETIRAYGVDSEANSTSNGADSMQLKNQKYLRMWRLMYKHTVKGSSGRVGNQLSLGEVNKAEQVEDANTLLETNNFGSCQCFSETYQDRSMENDNERNQKIELHQSDAIQLVQEAFDQILLPEIQDHSYDDHSITSGIYSDQDLSEHRHEELSTSNSTHSSKDDVLESTDKTLIGTESTKEEKTSSTVGDIPKQKTSKSWSNLKKIIILKRFFKALEKVRKLNQWKPQSLPLEHGPETEKVNLRHQTTEERKSAEEWMLDHALQQVVSKLAPAQQRRVVELVKAFETVLPFPDVKTTIWPNVTDSLQVDRVQAQVCSDMVVQSREQTSKESEAQNPAENLVGKTSPMKSDVEYSDQINDFLLMSEPQDPVESPKLKETCAGCCSIKTELDRPLSEVTDEDWKEERSVTSNIHNGNNIVILPFDQPDSIIICNNGSQLERNVSETDNITNAHGEQADTSKDMVPSDDVESVAINNVVSSASVDPFEDSMADRKEKNGDEAESGSLQGYPSLEESEPGCKTDVAEETRLEKQSYTKLWYLVYKHMVSGIAADDGTEPPDGANEHYVDYVNTLPGRVSCEQSLPETNQDTIRKDNIAGSHNVNLRRIEAIKLVEKAIDDILLPENTSNSPDDQSSTCSRESSEEEVENSVVPEPEDKWLGSKNITIHEEQENVPQEGQKPNQKTPKGWSNLKKLILLKRFINALEKVRKFTPKGPRYLPLEADEEAEKVNLKHQNIDERKCAEEWMLDYALQRAISRLTPARKRKVELLVEAFETVTPTIGDFYYPRPPQVIDPAGNPPQKLAVLSQPRPQKNDVDHHDELVHVQVQPTKAKLLKLLSATSPPSIIPKTSHHVDKITNPFA</sequence>
<feature type="region of interest" description="Disordered" evidence="1">
    <location>
        <begin position="609"/>
        <end position="660"/>
    </location>
</feature>
<name>A0A8K0GYQ2_9ROSA</name>
<evidence type="ECO:0000313" key="3">
    <source>
        <dbReference type="EMBL" id="KAF3442484.1"/>
    </source>
</evidence>
<feature type="region of interest" description="Disordered" evidence="1">
    <location>
        <begin position="1"/>
        <end position="124"/>
    </location>
</feature>
<protein>
    <recommendedName>
        <fullName evidence="2">Calmodulin-binding domain-containing protein</fullName>
    </recommendedName>
</protein>
<evidence type="ECO:0000256" key="1">
    <source>
        <dbReference type="SAM" id="MobiDB-lite"/>
    </source>
</evidence>
<feature type="compositionally biased region" description="Basic and acidic residues" evidence="1">
    <location>
        <begin position="626"/>
        <end position="636"/>
    </location>
</feature>
<dbReference type="Proteomes" id="UP000796880">
    <property type="component" value="Unassembled WGS sequence"/>
</dbReference>
<feature type="compositionally biased region" description="Basic and acidic residues" evidence="1">
    <location>
        <begin position="954"/>
        <end position="963"/>
    </location>
</feature>
<feature type="compositionally biased region" description="Polar residues" evidence="1">
    <location>
        <begin position="112"/>
        <end position="122"/>
    </location>
</feature>
<feature type="compositionally biased region" description="Low complexity" evidence="1">
    <location>
        <begin position="172"/>
        <end position="186"/>
    </location>
</feature>
<gene>
    <name evidence="3" type="ORF">FNV43_RR16400</name>
</gene>
<evidence type="ECO:0000313" key="4">
    <source>
        <dbReference type="Proteomes" id="UP000796880"/>
    </source>
</evidence>
<dbReference type="GO" id="GO:0005516">
    <property type="term" value="F:calmodulin binding"/>
    <property type="evidence" value="ECO:0007669"/>
    <property type="project" value="InterPro"/>
</dbReference>
<feature type="compositionally biased region" description="Basic residues" evidence="1">
    <location>
        <begin position="60"/>
        <end position="70"/>
    </location>
</feature>
<feature type="compositionally biased region" description="Polar residues" evidence="1">
    <location>
        <begin position="11"/>
        <end position="30"/>
    </location>
</feature>
<organism evidence="3 4">
    <name type="scientific">Rhamnella rubrinervis</name>
    <dbReference type="NCBI Taxonomy" id="2594499"/>
    <lineage>
        <taxon>Eukaryota</taxon>
        <taxon>Viridiplantae</taxon>
        <taxon>Streptophyta</taxon>
        <taxon>Embryophyta</taxon>
        <taxon>Tracheophyta</taxon>
        <taxon>Spermatophyta</taxon>
        <taxon>Magnoliopsida</taxon>
        <taxon>eudicotyledons</taxon>
        <taxon>Gunneridae</taxon>
        <taxon>Pentapetalae</taxon>
        <taxon>rosids</taxon>
        <taxon>fabids</taxon>
        <taxon>Rosales</taxon>
        <taxon>Rhamnaceae</taxon>
        <taxon>rhamnoid group</taxon>
        <taxon>Rhamneae</taxon>
        <taxon>Rhamnella</taxon>
    </lineage>
</organism>